<evidence type="ECO:0000256" key="6">
    <source>
        <dbReference type="ARBA" id="ARBA00023004"/>
    </source>
</evidence>
<keyword evidence="6" id="KW-0408">Iron</keyword>
<accession>A0ABQ5J191</accession>
<dbReference type="EMBL" id="BQNB010021301">
    <property type="protein sequence ID" value="GJU04964.1"/>
    <property type="molecule type" value="Genomic_DNA"/>
</dbReference>
<reference evidence="8" key="2">
    <citation type="submission" date="2022-01" db="EMBL/GenBank/DDBJ databases">
        <authorList>
            <person name="Yamashiro T."/>
            <person name="Shiraishi A."/>
            <person name="Satake H."/>
            <person name="Nakayama K."/>
        </authorList>
    </citation>
    <scope>NUCLEOTIDE SEQUENCE</scope>
</reference>
<sequence>MLPNCPSNKKREGTQDLWSSVITQRKVRIALAHLIVQRNIFNRLALVKIQSYVTCVVVEVIGNDNEHIYEESDVDDVVVKNDKLCDNRLRLDYDSDNENDKKEITQSDYTFDQMVKWAEQHYLENENAKEVQRRRARCPHRSLRAISQKYGPLMLIHLGNVPTLVASSAEAAQEIMKTHDITFSNRPILTMATILFYDYKDIIFSPYGEYWRQLKSIVVVHLLSNMRVKSFSHVREKEISHMISVTGESCGSVVDFSVLFASLTNNVICRVALGRTYPELNFKYLLTDLVNIVGSLCVGDYFPWLSFLDTLSGLKGRAQKLAKKLDDFFQSVVEEHQNKRIRENFEIDQSPDLVDILLDVQKDNSTGFIIDTNTLKAVILDVFGAGTDTLSTSIDWTMCELVRHPRVMKKLQQEVTEVAQGRSTILEEDLEKMKYLKAVIREALRLHPPNPLLVPRELTQEVRLMGYDIPKGTQVMINAWAIGRDPTLWEKPEKFWPERFLNNSIDYKGINFEWLPFGGGRRGCPGIYFSAVLMELALANVVYKFDLVLSNGVDEKDMDMSEANGFTIHRKSSLVVTASPRIVAGTFLVSSFSFIILMFLFRFKWIKLHSATKKCVPPSPPRLPIVGNIHQLGSSAHRSLHAFSQKYGPLMLIHLGSVPTLVASSAEAAREIMKSHDVSFSNRPSLTMPTILFYGCKDIAFSPYGEHWRQLKSIVVLHLLSNTRVKSFSHVREQEISHMISVIGESCGSVVDLSVLFASLTNNIICRVALGRTYPGLNFKYLLTNLGHIVGSFSVGDYFPWLSLFDRISGLKGRAQKLAREIDVFLQSVVEEHQTKRIGENAKSDEGQDLVDILLDVQNDNATGFLLDTKTLKAVILDIFGAGTDTLSTSLDWTMCELVRHPRVMKKLQQEVEEIAQGRPFILEEDLEKLKYLKAVIKEGLRLHPPNPLLVPHESTEEVKLMGYDIPKGTQVITNVWAIGRDSGLWDKPEEFWPERFLNNSMDYKGINFEWLPFGGGRRGCPGIQFSVVIMELALANVVYKFDFLLPNGVKEKDMDMSEANGITIHRKSSLVVRASPSRTIYNGEAERALAQGPPIPSKFALLEMLYQLKESFQSELGHIRDLEGDEEKLVDELYKLGSSFGVLFCPFDVAAKEERKRGDVAHFKTKNGVDI</sequence>
<dbReference type="SUPFAM" id="SSF48264">
    <property type="entry name" value="Cytochrome P450"/>
    <property type="match status" value="2"/>
</dbReference>
<reference evidence="8" key="1">
    <citation type="journal article" date="2022" name="Int. J. Mol. Sci.">
        <title>Draft Genome of Tanacetum Coccineum: Genomic Comparison of Closely Related Tanacetum-Family Plants.</title>
        <authorList>
            <person name="Yamashiro T."/>
            <person name="Shiraishi A."/>
            <person name="Nakayama K."/>
            <person name="Satake H."/>
        </authorList>
    </citation>
    <scope>NUCLEOTIDE SEQUENCE</scope>
</reference>
<evidence type="ECO:0000256" key="2">
    <source>
        <dbReference type="ARBA" id="ARBA00010617"/>
    </source>
</evidence>
<dbReference type="PROSITE" id="PS00086">
    <property type="entry name" value="CYTOCHROME_P450"/>
    <property type="match status" value="2"/>
</dbReference>
<keyword evidence="3" id="KW-0349">Heme</keyword>
<dbReference type="PRINTS" id="PR00385">
    <property type="entry name" value="P450"/>
</dbReference>
<dbReference type="CDD" id="cd11072">
    <property type="entry name" value="CYP71-like"/>
    <property type="match status" value="2"/>
</dbReference>
<dbReference type="InterPro" id="IPR002401">
    <property type="entry name" value="Cyt_P450_E_grp-I"/>
</dbReference>
<dbReference type="InterPro" id="IPR001128">
    <property type="entry name" value="Cyt_P450"/>
</dbReference>
<dbReference type="Proteomes" id="UP001151760">
    <property type="component" value="Unassembled WGS sequence"/>
</dbReference>
<keyword evidence="7" id="KW-0503">Monooxygenase</keyword>
<dbReference type="PRINTS" id="PR00463">
    <property type="entry name" value="EP450I"/>
</dbReference>
<dbReference type="InterPro" id="IPR017972">
    <property type="entry name" value="Cyt_P450_CS"/>
</dbReference>
<protein>
    <submittedName>
        <fullName evidence="8">Cytochrome P450</fullName>
    </submittedName>
</protein>
<comment type="caution">
    <text evidence="8">The sequence shown here is derived from an EMBL/GenBank/DDBJ whole genome shotgun (WGS) entry which is preliminary data.</text>
</comment>
<keyword evidence="9" id="KW-1185">Reference proteome</keyword>
<evidence type="ECO:0000256" key="3">
    <source>
        <dbReference type="ARBA" id="ARBA00022617"/>
    </source>
</evidence>
<gene>
    <name evidence="8" type="ORF">Tco_1121394</name>
</gene>
<dbReference type="Gene3D" id="1.10.630.10">
    <property type="entry name" value="Cytochrome P450"/>
    <property type="match status" value="2"/>
</dbReference>
<organism evidence="8 9">
    <name type="scientific">Tanacetum coccineum</name>
    <dbReference type="NCBI Taxonomy" id="301880"/>
    <lineage>
        <taxon>Eukaryota</taxon>
        <taxon>Viridiplantae</taxon>
        <taxon>Streptophyta</taxon>
        <taxon>Embryophyta</taxon>
        <taxon>Tracheophyta</taxon>
        <taxon>Spermatophyta</taxon>
        <taxon>Magnoliopsida</taxon>
        <taxon>eudicotyledons</taxon>
        <taxon>Gunneridae</taxon>
        <taxon>Pentapetalae</taxon>
        <taxon>asterids</taxon>
        <taxon>campanulids</taxon>
        <taxon>Asterales</taxon>
        <taxon>Asteraceae</taxon>
        <taxon>Asteroideae</taxon>
        <taxon>Anthemideae</taxon>
        <taxon>Anthemidinae</taxon>
        <taxon>Tanacetum</taxon>
    </lineage>
</organism>
<evidence type="ECO:0000313" key="9">
    <source>
        <dbReference type="Proteomes" id="UP001151760"/>
    </source>
</evidence>
<name>A0ABQ5J191_9ASTR</name>
<evidence type="ECO:0000256" key="5">
    <source>
        <dbReference type="ARBA" id="ARBA00023002"/>
    </source>
</evidence>
<evidence type="ECO:0000256" key="1">
    <source>
        <dbReference type="ARBA" id="ARBA00004721"/>
    </source>
</evidence>
<evidence type="ECO:0000256" key="4">
    <source>
        <dbReference type="ARBA" id="ARBA00022723"/>
    </source>
</evidence>
<keyword evidence="5" id="KW-0560">Oxidoreductase</keyword>
<evidence type="ECO:0000256" key="7">
    <source>
        <dbReference type="ARBA" id="ARBA00023033"/>
    </source>
</evidence>
<comment type="similarity">
    <text evidence="2">Belongs to the cytochrome P450 family.</text>
</comment>
<keyword evidence="4" id="KW-0479">Metal-binding</keyword>
<proteinExistence type="inferred from homology"/>
<dbReference type="PANTHER" id="PTHR47955">
    <property type="entry name" value="CYTOCHROME P450 FAMILY 71 PROTEIN"/>
    <property type="match status" value="1"/>
</dbReference>
<evidence type="ECO:0000313" key="8">
    <source>
        <dbReference type="EMBL" id="GJU04964.1"/>
    </source>
</evidence>
<dbReference type="InterPro" id="IPR036396">
    <property type="entry name" value="Cyt_P450_sf"/>
</dbReference>
<comment type="pathway">
    <text evidence="1">Secondary metabolite biosynthesis; terpenoid biosynthesis.</text>
</comment>
<dbReference type="PANTHER" id="PTHR47955:SF16">
    <property type="entry name" value="CYTOCHROME P450"/>
    <property type="match status" value="1"/>
</dbReference>
<dbReference type="Pfam" id="PF00067">
    <property type="entry name" value="p450"/>
    <property type="match status" value="2"/>
</dbReference>